<feature type="region of interest" description="Disordered" evidence="2">
    <location>
        <begin position="512"/>
        <end position="557"/>
    </location>
</feature>
<keyword evidence="1" id="KW-0863">Zinc-finger</keyword>
<gene>
    <name evidence="4" type="ORF">ONE63_006707</name>
</gene>
<organism evidence="4 5">
    <name type="scientific">Megalurothrips usitatus</name>
    <name type="common">bean blossom thrips</name>
    <dbReference type="NCBI Taxonomy" id="439358"/>
    <lineage>
        <taxon>Eukaryota</taxon>
        <taxon>Metazoa</taxon>
        <taxon>Ecdysozoa</taxon>
        <taxon>Arthropoda</taxon>
        <taxon>Hexapoda</taxon>
        <taxon>Insecta</taxon>
        <taxon>Pterygota</taxon>
        <taxon>Neoptera</taxon>
        <taxon>Paraneoptera</taxon>
        <taxon>Thysanoptera</taxon>
        <taxon>Terebrantia</taxon>
        <taxon>Thripoidea</taxon>
        <taxon>Thripidae</taxon>
        <taxon>Megalurothrips</taxon>
    </lineage>
</organism>
<evidence type="ECO:0000313" key="4">
    <source>
        <dbReference type="EMBL" id="KAJ1529979.1"/>
    </source>
</evidence>
<evidence type="ECO:0000256" key="1">
    <source>
        <dbReference type="PROSITE-ProRule" id="PRU00325"/>
    </source>
</evidence>
<sequence>MLLKKYPCEISIHHNHNHPVHAADALRRRRPCAATQEKIIELLKKGHSPLSALECHKFDLRKEHGENYFKAVADGSICPSNFWIYKLFKKLSLKQYGPQCGVEMIQAVKKFCDEYNNEKGFVCCKMEEVQGTHITVAICTPLMRRVHQLLKSSVEIMFMDSSGNMDFMNCRVFLLLTPSVAGGMPLGILITTSESEEVVHSALELWKTLLPQDAFYGRGPSVGPKLIMTDDSTPERNALKLSFHDAILLLCLFHVLQAFWRYLWAREQNVPKEKRSELFYLFKDLVYAESGTIFQERWKEALSHEELNKYHKVKTHLENFIPRSAEWALFQRLHLLTRGNQTNNYCEANIRILKEKVMNRLKAFNLVQLLDFMLTRYDSYVESRFIDVVNNRAPNPFKSRYFFPAEKLVDLKCQKLDKYPNSYCVKNISKGTVYFVLMEWEICSCEAGKCGRPCKHMCAVVQHFNLSSSLIHPLLQCHNSTMKRVLFHIAHGHVNVPDEWFKSVFDEVHEKSQPAQSCSENDSSDKNDEQEVDDPPAISDADEGSKTNSEESDFPDDILNETKDALRATMENYIQLLSDNPQTFLEPMGVFIKQNRLLCNSQAGLVSALHCFGKNGGAPAHGFKKRKGRDIPVQPTAVARRTTYLGGTKRQFTGRPPNAMRSNVLEDTSDHTYGVTVTMKRKPHEPVWSSLPKRSRMPATHRLARCVESSQNIGSTHSRK</sequence>
<feature type="domain" description="SWIM-type" evidence="3">
    <location>
        <begin position="434"/>
        <end position="465"/>
    </location>
</feature>
<dbReference type="AlphaFoldDB" id="A0AAV7XUV1"/>
<dbReference type="PANTHER" id="PTHR35385:SF2">
    <property type="entry name" value="PROTEIN B, PUTATIVE-RELATED"/>
    <property type="match status" value="1"/>
</dbReference>
<evidence type="ECO:0000256" key="2">
    <source>
        <dbReference type="SAM" id="MobiDB-lite"/>
    </source>
</evidence>
<dbReference type="InterPro" id="IPR007527">
    <property type="entry name" value="Znf_SWIM"/>
</dbReference>
<accession>A0AAV7XUV1</accession>
<keyword evidence="1" id="KW-0479">Metal-binding</keyword>
<proteinExistence type="predicted"/>
<protein>
    <recommendedName>
        <fullName evidence="3">SWIM-type domain-containing protein</fullName>
    </recommendedName>
</protein>
<evidence type="ECO:0000313" key="5">
    <source>
        <dbReference type="Proteomes" id="UP001075354"/>
    </source>
</evidence>
<name>A0AAV7XUV1_9NEOP</name>
<dbReference type="PANTHER" id="PTHR35385">
    <property type="entry name" value="PROTEIN B, PUTATIVE-RELATED-RELATED"/>
    <property type="match status" value="1"/>
</dbReference>
<keyword evidence="5" id="KW-1185">Reference proteome</keyword>
<dbReference type="Proteomes" id="UP001075354">
    <property type="component" value="Chromosome 3"/>
</dbReference>
<dbReference type="PROSITE" id="PS50966">
    <property type="entry name" value="ZF_SWIM"/>
    <property type="match status" value="1"/>
</dbReference>
<reference evidence="4" key="1">
    <citation type="submission" date="2022-12" db="EMBL/GenBank/DDBJ databases">
        <title>Chromosome-level genome assembly of the bean flower thrips Megalurothrips usitatus.</title>
        <authorList>
            <person name="Ma L."/>
            <person name="Liu Q."/>
            <person name="Li H."/>
            <person name="Cai W."/>
        </authorList>
    </citation>
    <scope>NUCLEOTIDE SEQUENCE</scope>
    <source>
        <strain evidence="4">Cailab_2022a</strain>
    </source>
</reference>
<dbReference type="GO" id="GO:0008270">
    <property type="term" value="F:zinc ion binding"/>
    <property type="evidence" value="ECO:0007669"/>
    <property type="project" value="UniProtKB-KW"/>
</dbReference>
<comment type="caution">
    <text evidence="4">The sequence shown here is derived from an EMBL/GenBank/DDBJ whole genome shotgun (WGS) entry which is preliminary data.</text>
</comment>
<evidence type="ECO:0000259" key="3">
    <source>
        <dbReference type="PROSITE" id="PS50966"/>
    </source>
</evidence>
<keyword evidence="1" id="KW-0862">Zinc</keyword>
<dbReference type="EMBL" id="JAPTSV010000003">
    <property type="protein sequence ID" value="KAJ1529979.1"/>
    <property type="molecule type" value="Genomic_DNA"/>
</dbReference>